<reference evidence="1 2" key="1">
    <citation type="submission" date="2019-06" db="EMBL/GenBank/DDBJ databases">
        <title>Genomic Encyclopedia of Type Strains, Phase IV (KMG-V): Genome sequencing to study the core and pangenomes of soil and plant-associated prokaryotes.</title>
        <authorList>
            <person name="Whitman W."/>
        </authorList>
    </citation>
    <scope>NUCLEOTIDE SEQUENCE [LARGE SCALE GENOMIC DNA]</scope>
    <source>
        <strain evidence="1 2">BR 11650</strain>
    </source>
</reference>
<organism evidence="1 2">
    <name type="scientific">Azospirillum brasilense</name>
    <dbReference type="NCBI Taxonomy" id="192"/>
    <lineage>
        <taxon>Bacteria</taxon>
        <taxon>Pseudomonadati</taxon>
        <taxon>Pseudomonadota</taxon>
        <taxon>Alphaproteobacteria</taxon>
        <taxon>Rhodospirillales</taxon>
        <taxon>Azospirillaceae</taxon>
        <taxon>Azospirillum</taxon>
    </lineage>
</organism>
<dbReference type="RefSeq" id="WP_145689662.1">
    <property type="nucleotide sequence ID" value="NZ_VITH01000016.1"/>
</dbReference>
<evidence type="ECO:0000313" key="2">
    <source>
        <dbReference type="Proteomes" id="UP000318529"/>
    </source>
</evidence>
<comment type="caution">
    <text evidence="1">The sequence shown here is derived from an EMBL/GenBank/DDBJ whole genome shotgun (WGS) entry which is preliminary data.</text>
</comment>
<accession>A0A560BWQ5</accession>
<dbReference type="Proteomes" id="UP000318529">
    <property type="component" value="Unassembled WGS sequence"/>
</dbReference>
<dbReference type="AlphaFoldDB" id="A0A560BWQ5"/>
<evidence type="ECO:0000313" key="1">
    <source>
        <dbReference type="EMBL" id="TWA77046.1"/>
    </source>
</evidence>
<gene>
    <name evidence="1" type="ORF">FBZ83_11638</name>
</gene>
<protein>
    <submittedName>
        <fullName evidence="1">Sporadic carbohydrate cluster protein (TIGR04323 family)</fullName>
    </submittedName>
</protein>
<name>A0A560BWQ5_AZOBR</name>
<dbReference type="EMBL" id="VITH01000016">
    <property type="protein sequence ID" value="TWA77046.1"/>
    <property type="molecule type" value="Genomic_DNA"/>
</dbReference>
<proteinExistence type="predicted"/>
<sequence length="140" mass="15895">MNERPETLRSGYRGYIGSRPVLGSRIPQHVQNLVIRDYAARSGLTFKLSATEYAMPHCYMMLEQVLAELPGLDGMIAYTLFMLPERRGRRQEIYRRILDTGACLHTAVEGLVLASEADIGRLEDIWSVQQALTHMAPVRF</sequence>
<dbReference type="InterPro" id="IPR027610">
    <property type="entry name" value="SpoChClust_LIC12192"/>
</dbReference>
<dbReference type="NCBIfam" id="TIGR04323">
    <property type="entry name" value="SpoChoClust_1"/>
    <property type="match status" value="1"/>
</dbReference>